<gene>
    <name evidence="1" type="ORF">IWW38_002097</name>
</gene>
<sequence>MADQLVSLIASPVPRLKHERHPLLSAADYIGLIAKCQQIERRVFPKSEAMSLSEEVRKPNQYLFVVMLPDRLDSGRPLVLVSYGVLALNKVDCIARITKVCTDPLHRGLGAGEHLVRSMLTALGSSVATLDSAQHLASSRRLVSLCTAGCLRTNIRDILLHVDVQRETAVRLYTRCGFNVKAAIPNYYAEGRDALLMSANIAIIT</sequence>
<dbReference type="EMBL" id="JANBVB010000221">
    <property type="protein sequence ID" value="KAJ2896160.1"/>
    <property type="molecule type" value="Genomic_DNA"/>
</dbReference>
<accession>A0ACC1M562</accession>
<reference evidence="1" key="1">
    <citation type="submission" date="2022-07" db="EMBL/GenBank/DDBJ databases">
        <title>Phylogenomic reconstructions and comparative analyses of Kickxellomycotina fungi.</title>
        <authorList>
            <person name="Reynolds N.K."/>
            <person name="Stajich J.E."/>
            <person name="Barry K."/>
            <person name="Grigoriev I.V."/>
            <person name="Crous P."/>
            <person name="Smith M.E."/>
        </authorList>
    </citation>
    <scope>NUCLEOTIDE SEQUENCE</scope>
    <source>
        <strain evidence="1">CBS 190363</strain>
    </source>
</reference>
<keyword evidence="2" id="KW-1185">Reference proteome</keyword>
<dbReference type="Proteomes" id="UP001139981">
    <property type="component" value="Unassembled WGS sequence"/>
</dbReference>
<comment type="caution">
    <text evidence="1">The sequence shown here is derived from an EMBL/GenBank/DDBJ whole genome shotgun (WGS) entry which is preliminary data.</text>
</comment>
<name>A0ACC1M562_9FUNG</name>
<organism evidence="1 2">
    <name type="scientific">Coemansia aciculifera</name>
    <dbReference type="NCBI Taxonomy" id="417176"/>
    <lineage>
        <taxon>Eukaryota</taxon>
        <taxon>Fungi</taxon>
        <taxon>Fungi incertae sedis</taxon>
        <taxon>Zoopagomycota</taxon>
        <taxon>Kickxellomycotina</taxon>
        <taxon>Kickxellomycetes</taxon>
        <taxon>Kickxellales</taxon>
        <taxon>Kickxellaceae</taxon>
        <taxon>Coemansia</taxon>
    </lineage>
</organism>
<proteinExistence type="predicted"/>
<evidence type="ECO:0000313" key="1">
    <source>
        <dbReference type="EMBL" id="KAJ2896160.1"/>
    </source>
</evidence>
<protein>
    <submittedName>
        <fullName evidence="1">Uncharacterized protein</fullName>
    </submittedName>
</protein>
<evidence type="ECO:0000313" key="2">
    <source>
        <dbReference type="Proteomes" id="UP001139981"/>
    </source>
</evidence>